<evidence type="ECO:0000313" key="3">
    <source>
        <dbReference type="Proteomes" id="UP001272137"/>
    </source>
</evidence>
<accession>A0AAW9CXD8</accession>
<gene>
    <name evidence="2" type="ORF">C7S16_1114</name>
</gene>
<comment type="caution">
    <text evidence="2">The sequence shown here is derived from an EMBL/GenBank/DDBJ whole genome shotgun (WGS) entry which is preliminary data.</text>
</comment>
<evidence type="ECO:0000313" key="2">
    <source>
        <dbReference type="EMBL" id="MDW9255300.1"/>
    </source>
</evidence>
<dbReference type="AlphaFoldDB" id="A0AAW9CXD8"/>
<dbReference type="Proteomes" id="UP001272137">
    <property type="component" value="Unassembled WGS sequence"/>
</dbReference>
<organism evidence="2 3">
    <name type="scientific">Burkholderia thailandensis</name>
    <dbReference type="NCBI Taxonomy" id="57975"/>
    <lineage>
        <taxon>Bacteria</taxon>
        <taxon>Pseudomonadati</taxon>
        <taxon>Pseudomonadota</taxon>
        <taxon>Betaproteobacteria</taxon>
        <taxon>Burkholderiales</taxon>
        <taxon>Burkholderiaceae</taxon>
        <taxon>Burkholderia</taxon>
        <taxon>pseudomallei group</taxon>
    </lineage>
</organism>
<feature type="compositionally biased region" description="Basic residues" evidence="1">
    <location>
        <begin position="41"/>
        <end position="60"/>
    </location>
</feature>
<name>A0AAW9CXD8_BURTH</name>
<sequence>MHSAERRHDGRAVDRIPALAAARSRRYGGVSALKDQASMSRRLRKNAAERRVKRGKATQT</sequence>
<reference evidence="2" key="1">
    <citation type="submission" date="2018-08" db="EMBL/GenBank/DDBJ databases">
        <title>Identification of Burkholderia cepacia strains that express a Burkholderia pseudomallei-like capsular polysaccharide.</title>
        <authorList>
            <person name="Burtnick M.N."/>
            <person name="Vongsouvath M."/>
            <person name="Newton P."/>
            <person name="Wuthiekanun V."/>
            <person name="Limmathurotsakul D."/>
            <person name="Brett P.J."/>
            <person name="Chantratita N."/>
            <person name="Dance D.A."/>
        </authorList>
    </citation>
    <scope>NUCLEOTIDE SEQUENCE</scope>
    <source>
        <strain evidence="2">SBXCC001</strain>
    </source>
</reference>
<feature type="region of interest" description="Disordered" evidence="1">
    <location>
        <begin position="34"/>
        <end position="60"/>
    </location>
</feature>
<proteinExistence type="predicted"/>
<protein>
    <submittedName>
        <fullName evidence="2">Uncharacterized protein</fullName>
    </submittedName>
</protein>
<evidence type="ECO:0000256" key="1">
    <source>
        <dbReference type="SAM" id="MobiDB-lite"/>
    </source>
</evidence>
<dbReference type="EMBL" id="QXCT01000002">
    <property type="protein sequence ID" value="MDW9255300.1"/>
    <property type="molecule type" value="Genomic_DNA"/>
</dbReference>